<gene>
    <name evidence="2" type="ORF">H1B29_07085</name>
</gene>
<feature type="transmembrane region" description="Helical" evidence="1">
    <location>
        <begin position="111"/>
        <end position="130"/>
    </location>
</feature>
<dbReference type="Proteomes" id="UP000524462">
    <property type="component" value="Unassembled WGS sequence"/>
</dbReference>
<proteinExistence type="predicted"/>
<feature type="transmembrane region" description="Helical" evidence="1">
    <location>
        <begin position="252"/>
        <end position="271"/>
    </location>
</feature>
<feature type="transmembrane region" description="Helical" evidence="1">
    <location>
        <begin position="205"/>
        <end position="232"/>
    </location>
</feature>
<evidence type="ECO:0000313" key="2">
    <source>
        <dbReference type="EMBL" id="MBA2796242.1"/>
    </source>
</evidence>
<keyword evidence="1" id="KW-0812">Transmembrane</keyword>
<comment type="caution">
    <text evidence="2">The sequence shown here is derived from an EMBL/GenBank/DDBJ whole genome shotgun (WGS) entry which is preliminary data.</text>
</comment>
<sequence>MENLLKILTFFVTFLIPIIQTVLQIWEFFINKKNSNTLNIGNTYHYDNFIYYEDKSISKNSSIFSQNIEYIRKTIFQSYPKIIVGLFIFNVFTNWFSLPNDSLLKGNLTNYNFWIEGITPLFSPIIHILADSFITTVLPIIALIISFLVVLLLKNILYFKISNIFMISYFSITIFCYFQLYNQFMNFDPTTISIIINFLNTTIDYSYLVTLIALIIIMGFIIISQVLVNIIFETNETKNNLKLLKNFVPRLTFYFILLLIPNLLSFFINCYKK</sequence>
<keyword evidence="1" id="KW-0472">Membrane</keyword>
<evidence type="ECO:0000256" key="1">
    <source>
        <dbReference type="SAM" id="Phobius"/>
    </source>
</evidence>
<dbReference type="EMBL" id="JACEGE010000020">
    <property type="protein sequence ID" value="MBA2796242.1"/>
    <property type="molecule type" value="Genomic_DNA"/>
</dbReference>
<reference evidence="2 3" key="1">
    <citation type="submission" date="2020-07" db="EMBL/GenBank/DDBJ databases">
        <title>Molecular and genomic characterization of Streptococcus porcinus isolated from diseased swine in Brazil.</title>
        <authorList>
            <person name="Moreno L.Z."/>
            <person name="Matajira C.E.C."/>
            <person name="Poor A.P."/>
            <person name="Dutra M.C."/>
            <person name="Moreno A.M."/>
        </authorList>
    </citation>
    <scope>NUCLEOTIDE SEQUENCE [LARGE SCALE GENOMIC DNA]</scope>
    <source>
        <strain evidence="2 3">SP0816-2</strain>
    </source>
</reference>
<dbReference type="RefSeq" id="WP_181460232.1">
    <property type="nucleotide sequence ID" value="NZ_JACEGE010000020.1"/>
</dbReference>
<name>A0A7V9WSE9_STRPO</name>
<dbReference type="AlphaFoldDB" id="A0A7V9WSE9"/>
<feature type="transmembrane region" description="Helical" evidence="1">
    <location>
        <begin position="164"/>
        <end position="184"/>
    </location>
</feature>
<evidence type="ECO:0000313" key="3">
    <source>
        <dbReference type="Proteomes" id="UP000524462"/>
    </source>
</evidence>
<feature type="transmembrane region" description="Helical" evidence="1">
    <location>
        <begin position="137"/>
        <end position="158"/>
    </location>
</feature>
<accession>A0A7V9WSE9</accession>
<organism evidence="2 3">
    <name type="scientific">Streptococcus porcinus</name>
    <dbReference type="NCBI Taxonomy" id="1340"/>
    <lineage>
        <taxon>Bacteria</taxon>
        <taxon>Bacillati</taxon>
        <taxon>Bacillota</taxon>
        <taxon>Bacilli</taxon>
        <taxon>Lactobacillales</taxon>
        <taxon>Streptococcaceae</taxon>
        <taxon>Streptococcus</taxon>
    </lineage>
</organism>
<feature type="transmembrane region" description="Helical" evidence="1">
    <location>
        <begin position="82"/>
        <end position="99"/>
    </location>
</feature>
<protein>
    <submittedName>
        <fullName evidence="2">Uncharacterized protein</fullName>
    </submittedName>
</protein>
<keyword evidence="1" id="KW-1133">Transmembrane helix</keyword>
<feature type="transmembrane region" description="Helical" evidence="1">
    <location>
        <begin position="6"/>
        <end position="26"/>
    </location>
</feature>